<dbReference type="InterPro" id="IPR011598">
    <property type="entry name" value="bHLH_dom"/>
</dbReference>
<accession>A0AAD7P750</accession>
<comment type="subcellular location">
    <subcellularLocation>
        <location evidence="1">Nucleus</location>
    </subcellularLocation>
</comment>
<dbReference type="GO" id="GO:0046983">
    <property type="term" value="F:protein dimerization activity"/>
    <property type="evidence" value="ECO:0007669"/>
    <property type="project" value="InterPro"/>
</dbReference>
<dbReference type="Proteomes" id="UP001163823">
    <property type="component" value="Chromosome 14"/>
</dbReference>
<protein>
    <submittedName>
        <fullName evidence="7">Transcription factor bHLH25 like</fullName>
    </submittedName>
</protein>
<evidence type="ECO:0000313" key="8">
    <source>
        <dbReference type="Proteomes" id="UP001163823"/>
    </source>
</evidence>
<dbReference type="KEGG" id="qsa:O6P43_033965"/>
<evidence type="ECO:0000259" key="6">
    <source>
        <dbReference type="PROSITE" id="PS50888"/>
    </source>
</evidence>
<keyword evidence="4" id="KW-0539">Nucleus</keyword>
<dbReference type="InterPro" id="IPR036638">
    <property type="entry name" value="HLH_DNA-bd_sf"/>
</dbReference>
<keyword evidence="8" id="KW-1185">Reference proteome</keyword>
<dbReference type="PANTHER" id="PTHR45959:SF2">
    <property type="entry name" value="BHLH TRANSCRIPTION FACTOR"/>
    <property type="match status" value="1"/>
</dbReference>
<proteinExistence type="predicted"/>
<dbReference type="SUPFAM" id="SSF47459">
    <property type="entry name" value="HLH, helix-loop-helix DNA-binding domain"/>
    <property type="match status" value="1"/>
</dbReference>
<evidence type="ECO:0000256" key="4">
    <source>
        <dbReference type="ARBA" id="ARBA00023242"/>
    </source>
</evidence>
<dbReference type="Gene3D" id="4.10.280.10">
    <property type="entry name" value="Helix-loop-helix DNA-binding domain"/>
    <property type="match status" value="1"/>
</dbReference>
<dbReference type="InterPro" id="IPR052610">
    <property type="entry name" value="bHLH_transcription_regulator"/>
</dbReference>
<feature type="domain" description="BHLH" evidence="6">
    <location>
        <begin position="163"/>
        <end position="212"/>
    </location>
</feature>
<comment type="caution">
    <text evidence="7">The sequence shown here is derived from an EMBL/GenBank/DDBJ whole genome shotgun (WGS) entry which is preliminary data.</text>
</comment>
<feature type="compositionally biased region" description="Low complexity" evidence="5">
    <location>
        <begin position="51"/>
        <end position="60"/>
    </location>
</feature>
<evidence type="ECO:0000256" key="5">
    <source>
        <dbReference type="SAM" id="MobiDB-lite"/>
    </source>
</evidence>
<reference evidence="7" key="1">
    <citation type="journal article" date="2023" name="Science">
        <title>Elucidation of the pathway for biosynthesis of saponin adjuvants from the soapbark tree.</title>
        <authorList>
            <person name="Reed J."/>
            <person name="Orme A."/>
            <person name="El-Demerdash A."/>
            <person name="Owen C."/>
            <person name="Martin L.B.B."/>
            <person name="Misra R.C."/>
            <person name="Kikuchi S."/>
            <person name="Rejzek M."/>
            <person name="Martin A.C."/>
            <person name="Harkess A."/>
            <person name="Leebens-Mack J."/>
            <person name="Louveau T."/>
            <person name="Stephenson M.J."/>
            <person name="Osbourn A."/>
        </authorList>
    </citation>
    <scope>NUCLEOTIDE SEQUENCE</scope>
    <source>
        <strain evidence="7">S10</strain>
    </source>
</reference>
<evidence type="ECO:0000256" key="1">
    <source>
        <dbReference type="ARBA" id="ARBA00004123"/>
    </source>
</evidence>
<dbReference type="EMBL" id="JARAOO010000014">
    <property type="protein sequence ID" value="KAJ7944592.1"/>
    <property type="molecule type" value="Genomic_DNA"/>
</dbReference>
<dbReference type="GO" id="GO:0005634">
    <property type="term" value="C:nucleus"/>
    <property type="evidence" value="ECO:0007669"/>
    <property type="project" value="UniProtKB-SubCell"/>
</dbReference>
<evidence type="ECO:0000256" key="2">
    <source>
        <dbReference type="ARBA" id="ARBA00023015"/>
    </source>
</evidence>
<feature type="region of interest" description="Disordered" evidence="5">
    <location>
        <begin position="83"/>
        <end position="108"/>
    </location>
</feature>
<keyword evidence="2" id="KW-0805">Transcription regulation</keyword>
<evidence type="ECO:0000256" key="3">
    <source>
        <dbReference type="ARBA" id="ARBA00023163"/>
    </source>
</evidence>
<sequence>MDIPSPIPWPSELEMADFFFLDQFETSPFDEAPFEHIPDATPSPEHCQQYSISSNSKTSSPTLHVSDSTNCKLFHSYETAAVERPTKQHKPRHYSKTVPKFSEPEPSALIPSFDNATTNTQQSFGKSLPTIKNNQEGSVLVSQNSQCVTQKHGNVAAIATTKQSLRDNIMAERKRREKLSMLFIALSSLIPGLKKVDKSSVLGDTIEYIKELQEVVKKLEEGKENRDTHSVVKKSQLFVPDENFSSDQNSVGKGSELQLPEFEVRVSENNVLLRIQCQRQSRIMEKALTQIEKLNLTVINTTTLPYGNVGQEITIIAEMDDGFCVSAEELVRNLLSTFGPITA</sequence>
<dbReference type="SMART" id="SM00353">
    <property type="entry name" value="HLH"/>
    <property type="match status" value="1"/>
</dbReference>
<keyword evidence="3" id="KW-0804">Transcription</keyword>
<feature type="region of interest" description="Disordered" evidence="5">
    <location>
        <begin position="35"/>
        <end position="63"/>
    </location>
</feature>
<dbReference type="PANTHER" id="PTHR45959">
    <property type="entry name" value="BHLH TRANSCRIPTION FACTOR"/>
    <property type="match status" value="1"/>
</dbReference>
<organism evidence="7 8">
    <name type="scientific">Quillaja saponaria</name>
    <name type="common">Soap bark tree</name>
    <dbReference type="NCBI Taxonomy" id="32244"/>
    <lineage>
        <taxon>Eukaryota</taxon>
        <taxon>Viridiplantae</taxon>
        <taxon>Streptophyta</taxon>
        <taxon>Embryophyta</taxon>
        <taxon>Tracheophyta</taxon>
        <taxon>Spermatophyta</taxon>
        <taxon>Magnoliopsida</taxon>
        <taxon>eudicotyledons</taxon>
        <taxon>Gunneridae</taxon>
        <taxon>Pentapetalae</taxon>
        <taxon>rosids</taxon>
        <taxon>fabids</taxon>
        <taxon>Fabales</taxon>
        <taxon>Quillajaceae</taxon>
        <taxon>Quillaja</taxon>
    </lineage>
</organism>
<dbReference type="AlphaFoldDB" id="A0AAD7P750"/>
<name>A0AAD7P750_QUISA</name>
<gene>
    <name evidence="7" type="ORF">O6P43_033965</name>
</gene>
<dbReference type="PROSITE" id="PS50888">
    <property type="entry name" value="BHLH"/>
    <property type="match status" value="1"/>
</dbReference>
<evidence type="ECO:0000313" key="7">
    <source>
        <dbReference type="EMBL" id="KAJ7944592.1"/>
    </source>
</evidence>
<dbReference type="Pfam" id="PF00010">
    <property type="entry name" value="HLH"/>
    <property type="match status" value="1"/>
</dbReference>